<accession>A0A542SZ24</accession>
<sequence length="59" mass="6261">MSAARGRDPVAHPAQEDGCERLLTGVWAVGSHRPRFSGQPTPLLGSRGQREVGQVARPG</sequence>
<organism evidence="2 3">
    <name type="scientific">Streptomyces puniciscabiei</name>
    <dbReference type="NCBI Taxonomy" id="164348"/>
    <lineage>
        <taxon>Bacteria</taxon>
        <taxon>Bacillati</taxon>
        <taxon>Actinomycetota</taxon>
        <taxon>Actinomycetes</taxon>
        <taxon>Kitasatosporales</taxon>
        <taxon>Streptomycetaceae</taxon>
        <taxon>Streptomyces</taxon>
    </lineage>
</organism>
<dbReference type="Proteomes" id="UP000318103">
    <property type="component" value="Unassembled WGS sequence"/>
</dbReference>
<feature type="region of interest" description="Disordered" evidence="1">
    <location>
        <begin position="31"/>
        <end position="59"/>
    </location>
</feature>
<gene>
    <name evidence="2" type="ORF">FB563_7883</name>
</gene>
<keyword evidence="3" id="KW-1185">Reference proteome</keyword>
<dbReference type="EMBL" id="VFNX01000005">
    <property type="protein sequence ID" value="TQK79547.1"/>
    <property type="molecule type" value="Genomic_DNA"/>
</dbReference>
<proteinExistence type="predicted"/>
<evidence type="ECO:0000313" key="2">
    <source>
        <dbReference type="EMBL" id="TQK79547.1"/>
    </source>
</evidence>
<comment type="caution">
    <text evidence="2">The sequence shown here is derived from an EMBL/GenBank/DDBJ whole genome shotgun (WGS) entry which is preliminary data.</text>
</comment>
<evidence type="ECO:0000256" key="1">
    <source>
        <dbReference type="SAM" id="MobiDB-lite"/>
    </source>
</evidence>
<reference evidence="2 3" key="1">
    <citation type="submission" date="2019-06" db="EMBL/GenBank/DDBJ databases">
        <title>Sequencing the genomes of 1000 actinobacteria strains.</title>
        <authorList>
            <person name="Klenk H.-P."/>
        </authorList>
    </citation>
    <scope>NUCLEOTIDE SEQUENCE [LARGE SCALE GENOMIC DNA]</scope>
    <source>
        <strain evidence="2 3">DSM 41929</strain>
    </source>
</reference>
<protein>
    <submittedName>
        <fullName evidence="2">Uncharacterized protein</fullName>
    </submittedName>
</protein>
<dbReference type="AlphaFoldDB" id="A0A542SZ24"/>
<name>A0A542SZ24_9ACTN</name>
<evidence type="ECO:0000313" key="3">
    <source>
        <dbReference type="Proteomes" id="UP000318103"/>
    </source>
</evidence>